<sequence length="748" mass="80362">MVHNGRLELPFAAVEAKIQRPVQRQGLIARTRLLKALAATPERISLILVTAPAGYGKTTSLSQWAAEDSREFAWVTVDEADGDPVRLAGHVALALHRIQPLDPAVFQALSSGDGSRHLTALGHLLTSLRNGNRRGVLVLDDVHELRDVASMNFIRALAAGVPAGFQLAVGSRLMLGFGRLRSEDRSVEFGVEHLAFTHEEVRAILAHAGVDPSDATVDTLVQRTEGWPAGVYLGARAIRTASDPAIAARRLAGDDPFLLDYLRDEFLVKESPDMVRFLTRAAPLDQMSGALCDHVLGGSGSADRLAEAARRNLFVVPQDRRGEWYRYHSLVAEMLLSELRRREPGEESRVHQRAADWYEQQGQPENAIEHMLASGDTLAAARWINQHAPDFASAGRLQTIRRWLTAVGQNGLVSYPPLAITAAWTLALSGDMPGAQGCLHAAERGSFEGPLPDGSSSLTSAVTILRASLGALGIDQMLLDAKAATEGEPPGSPWFPSAIATLGVAHALTGAADLAVKELSVAVQLGAAGRPPTAAVAALAELSLLAADRDDWSDAEEKAGQAVHLIETAGIEEHLFSILGYVAAARIAAHQGNQVAARRHAGTVLRMITTFSPAVIPWLSTQVAITLAEIFLELGDFAAARIQTEEAGRHLDGLLTEGTLRQQLSRVLARFAAEGGHVPVPSAMALTRAEMRVLQLLPTHLSLGQIGEELHISRNTVKAHLVAIRRKLQCASRNEVVERGRDLGLLRT</sequence>
<dbReference type="PANTHER" id="PTHR44688:SF16">
    <property type="entry name" value="DNA-BINDING TRANSCRIPTIONAL ACTIVATOR DEVR_DOSR"/>
    <property type="match status" value="1"/>
</dbReference>
<dbReference type="Pfam" id="PF00196">
    <property type="entry name" value="GerE"/>
    <property type="match status" value="1"/>
</dbReference>
<dbReference type="GO" id="GO:0006355">
    <property type="term" value="P:regulation of DNA-templated transcription"/>
    <property type="evidence" value="ECO:0007669"/>
    <property type="project" value="InterPro"/>
</dbReference>
<dbReference type="InterPro" id="IPR016032">
    <property type="entry name" value="Sig_transdc_resp-reg_C-effctor"/>
</dbReference>
<dbReference type="SUPFAM" id="SSF48452">
    <property type="entry name" value="TPR-like"/>
    <property type="match status" value="1"/>
</dbReference>
<evidence type="ECO:0000256" key="3">
    <source>
        <dbReference type="ARBA" id="ARBA00023163"/>
    </source>
</evidence>
<dbReference type="GO" id="GO:0016887">
    <property type="term" value="F:ATP hydrolysis activity"/>
    <property type="evidence" value="ECO:0007669"/>
    <property type="project" value="InterPro"/>
</dbReference>
<dbReference type="InterPro" id="IPR027417">
    <property type="entry name" value="P-loop_NTPase"/>
</dbReference>
<dbReference type="SUPFAM" id="SSF52540">
    <property type="entry name" value="P-loop containing nucleoside triphosphate hydrolases"/>
    <property type="match status" value="1"/>
</dbReference>
<keyword evidence="1" id="KW-0805">Transcription regulation</keyword>
<dbReference type="CDD" id="cd06170">
    <property type="entry name" value="LuxR_C_like"/>
    <property type="match status" value="1"/>
</dbReference>
<dbReference type="Proteomes" id="UP000598146">
    <property type="component" value="Unassembled WGS sequence"/>
</dbReference>
<feature type="domain" description="HTH luxR-type" evidence="4">
    <location>
        <begin position="679"/>
        <end position="744"/>
    </location>
</feature>
<dbReference type="InterPro" id="IPR059106">
    <property type="entry name" value="WHD_MalT"/>
</dbReference>
<dbReference type="GO" id="GO:0003677">
    <property type="term" value="F:DNA binding"/>
    <property type="evidence" value="ECO:0007669"/>
    <property type="project" value="UniProtKB-KW"/>
</dbReference>
<accession>A0A931CFQ6</accession>
<organism evidence="5 6">
    <name type="scientific">Actinoplanes aureus</name>
    <dbReference type="NCBI Taxonomy" id="2792083"/>
    <lineage>
        <taxon>Bacteria</taxon>
        <taxon>Bacillati</taxon>
        <taxon>Actinomycetota</taxon>
        <taxon>Actinomycetes</taxon>
        <taxon>Micromonosporales</taxon>
        <taxon>Micromonosporaceae</taxon>
        <taxon>Actinoplanes</taxon>
    </lineage>
</organism>
<dbReference type="SUPFAM" id="SSF46894">
    <property type="entry name" value="C-terminal effector domain of the bipartite response regulators"/>
    <property type="match status" value="1"/>
</dbReference>
<evidence type="ECO:0000256" key="2">
    <source>
        <dbReference type="ARBA" id="ARBA00023125"/>
    </source>
</evidence>
<dbReference type="PANTHER" id="PTHR44688">
    <property type="entry name" value="DNA-BINDING TRANSCRIPTIONAL ACTIVATOR DEVR_DOSR"/>
    <property type="match status" value="1"/>
</dbReference>
<dbReference type="PROSITE" id="PS50043">
    <property type="entry name" value="HTH_LUXR_2"/>
    <property type="match status" value="1"/>
</dbReference>
<dbReference type="SMART" id="SM00421">
    <property type="entry name" value="HTH_LUXR"/>
    <property type="match status" value="1"/>
</dbReference>
<comment type="caution">
    <text evidence="5">The sequence shown here is derived from an EMBL/GenBank/DDBJ whole genome shotgun (WGS) entry which is preliminary data.</text>
</comment>
<evidence type="ECO:0000313" key="5">
    <source>
        <dbReference type="EMBL" id="MBG0566408.1"/>
    </source>
</evidence>
<dbReference type="Gene3D" id="1.25.40.10">
    <property type="entry name" value="Tetratricopeptide repeat domain"/>
    <property type="match status" value="1"/>
</dbReference>
<proteinExistence type="predicted"/>
<name>A0A931CFQ6_9ACTN</name>
<dbReference type="InterPro" id="IPR000792">
    <property type="entry name" value="Tscrpt_reg_LuxR_C"/>
</dbReference>
<keyword evidence="3" id="KW-0804">Transcription</keyword>
<gene>
    <name evidence="5" type="ORF">I4J89_33665</name>
</gene>
<reference evidence="5" key="1">
    <citation type="submission" date="2020-11" db="EMBL/GenBank/DDBJ databases">
        <title>Isolation and identification of active actinomycetes.</title>
        <authorList>
            <person name="Sun X."/>
        </authorList>
    </citation>
    <scope>NUCLEOTIDE SEQUENCE</scope>
    <source>
        <strain evidence="5">NEAU-A11</strain>
    </source>
</reference>
<dbReference type="Gene3D" id="1.10.10.10">
    <property type="entry name" value="Winged helix-like DNA-binding domain superfamily/Winged helix DNA-binding domain"/>
    <property type="match status" value="1"/>
</dbReference>
<keyword evidence="2" id="KW-0238">DNA-binding</keyword>
<dbReference type="EMBL" id="JADQTO010000020">
    <property type="protein sequence ID" value="MBG0566408.1"/>
    <property type="molecule type" value="Genomic_DNA"/>
</dbReference>
<evidence type="ECO:0000256" key="1">
    <source>
        <dbReference type="ARBA" id="ARBA00023015"/>
    </source>
</evidence>
<dbReference type="Pfam" id="PF25873">
    <property type="entry name" value="WHD_MalT"/>
    <property type="match status" value="1"/>
</dbReference>
<dbReference type="InterPro" id="IPR036388">
    <property type="entry name" value="WH-like_DNA-bd_sf"/>
</dbReference>
<dbReference type="Gene3D" id="3.40.50.300">
    <property type="entry name" value="P-loop containing nucleotide triphosphate hydrolases"/>
    <property type="match status" value="1"/>
</dbReference>
<evidence type="ECO:0000313" key="6">
    <source>
        <dbReference type="Proteomes" id="UP000598146"/>
    </source>
</evidence>
<dbReference type="InterPro" id="IPR049945">
    <property type="entry name" value="AAA_22"/>
</dbReference>
<keyword evidence="6" id="KW-1185">Reference proteome</keyword>
<protein>
    <submittedName>
        <fullName evidence="5">AAA family ATPase</fullName>
    </submittedName>
</protein>
<dbReference type="AlphaFoldDB" id="A0A931CFQ6"/>
<evidence type="ECO:0000259" key="4">
    <source>
        <dbReference type="PROSITE" id="PS50043"/>
    </source>
</evidence>
<dbReference type="InterPro" id="IPR011990">
    <property type="entry name" value="TPR-like_helical_dom_sf"/>
</dbReference>
<dbReference type="Pfam" id="PF13401">
    <property type="entry name" value="AAA_22"/>
    <property type="match status" value="1"/>
</dbReference>